<dbReference type="Proteomes" id="UP001488805">
    <property type="component" value="Unassembled WGS sequence"/>
</dbReference>
<dbReference type="InterPro" id="IPR015373">
    <property type="entry name" value="Interferon/interleukin_rcp_dom"/>
</dbReference>
<feature type="chain" id="PRO_5044013392" description="Fibronectin type-III domain-containing protein" evidence="2">
    <location>
        <begin position="20"/>
        <end position="302"/>
    </location>
</feature>
<dbReference type="InterPro" id="IPR003961">
    <property type="entry name" value="FN3_dom"/>
</dbReference>
<dbReference type="AlphaFoldDB" id="A0AAW1FVK8"/>
<dbReference type="PANTHER" id="PTHR20859:SF91">
    <property type="match status" value="1"/>
</dbReference>
<feature type="domain" description="Fibronectin type-III" evidence="3">
    <location>
        <begin position="6"/>
        <end position="104"/>
    </location>
</feature>
<dbReference type="InterPro" id="IPR013783">
    <property type="entry name" value="Ig-like_fold"/>
</dbReference>
<dbReference type="InterPro" id="IPR036116">
    <property type="entry name" value="FN3_sf"/>
</dbReference>
<keyword evidence="1" id="KW-1133">Transmembrane helix</keyword>
<feature type="domain" description="Interferon/interleukin receptor" evidence="4">
    <location>
        <begin position="139"/>
        <end position="190"/>
    </location>
</feature>
<dbReference type="SUPFAM" id="SSF49265">
    <property type="entry name" value="Fibronectin type III"/>
    <property type="match status" value="2"/>
</dbReference>
<evidence type="ECO:0000313" key="5">
    <source>
        <dbReference type="EMBL" id="KAK9538151.1"/>
    </source>
</evidence>
<dbReference type="EMBL" id="JBCEZU010000034">
    <property type="protein sequence ID" value="KAK9538151.1"/>
    <property type="molecule type" value="Genomic_DNA"/>
</dbReference>
<evidence type="ECO:0000313" key="6">
    <source>
        <dbReference type="Proteomes" id="UP001488805"/>
    </source>
</evidence>
<keyword evidence="1" id="KW-0472">Membrane</keyword>
<evidence type="ECO:0000259" key="4">
    <source>
        <dbReference type="Pfam" id="PF09294"/>
    </source>
</evidence>
<proteinExistence type="predicted"/>
<reference evidence="5 6" key="1">
    <citation type="journal article" date="2024" name="Genome Biol. Evol.">
        <title>Chromosome-level genome assembly of the viviparous eelpout Zoarces viviparus.</title>
        <authorList>
            <person name="Fuhrmann N."/>
            <person name="Brasseur M.V."/>
            <person name="Bakowski C.E."/>
            <person name="Podsiadlowski L."/>
            <person name="Prost S."/>
            <person name="Krehenwinkel H."/>
            <person name="Mayer C."/>
        </authorList>
    </citation>
    <scope>NUCLEOTIDE SEQUENCE [LARGE SCALE GENOMIC DNA]</scope>
    <source>
        <strain evidence="5">NO-MEL_2022_Ind0_liver</strain>
    </source>
</reference>
<evidence type="ECO:0000256" key="1">
    <source>
        <dbReference type="SAM" id="Phobius"/>
    </source>
</evidence>
<keyword evidence="6" id="KW-1185">Reference proteome</keyword>
<organism evidence="5 6">
    <name type="scientific">Zoarces viviparus</name>
    <name type="common">Viviparous eelpout</name>
    <name type="synonym">Blennius viviparus</name>
    <dbReference type="NCBI Taxonomy" id="48416"/>
    <lineage>
        <taxon>Eukaryota</taxon>
        <taxon>Metazoa</taxon>
        <taxon>Chordata</taxon>
        <taxon>Craniata</taxon>
        <taxon>Vertebrata</taxon>
        <taxon>Euteleostomi</taxon>
        <taxon>Actinopterygii</taxon>
        <taxon>Neopterygii</taxon>
        <taxon>Teleostei</taxon>
        <taxon>Neoteleostei</taxon>
        <taxon>Acanthomorphata</taxon>
        <taxon>Eupercaria</taxon>
        <taxon>Perciformes</taxon>
        <taxon>Cottioidei</taxon>
        <taxon>Zoarcales</taxon>
        <taxon>Zoarcidae</taxon>
        <taxon>Zoarcinae</taxon>
        <taxon>Zoarces</taxon>
    </lineage>
</organism>
<evidence type="ECO:0000259" key="3">
    <source>
        <dbReference type="Pfam" id="PF01108"/>
    </source>
</evidence>
<dbReference type="InterPro" id="IPR050650">
    <property type="entry name" value="Type-II_Cytokine-TF_Rcpt"/>
</dbReference>
<dbReference type="PANTHER" id="PTHR20859">
    <property type="entry name" value="INTERFERON/INTERLEUKIN RECEPTOR"/>
    <property type="match status" value="1"/>
</dbReference>
<feature type="transmembrane region" description="Helical" evidence="1">
    <location>
        <begin position="227"/>
        <end position="251"/>
    </location>
</feature>
<dbReference type="Pfam" id="PF09294">
    <property type="entry name" value="Interfer-bind"/>
    <property type="match status" value="1"/>
</dbReference>
<evidence type="ECO:0008006" key="7">
    <source>
        <dbReference type="Google" id="ProtNLM"/>
    </source>
</evidence>
<protein>
    <recommendedName>
        <fullName evidence="7">Fibronectin type-III domain-containing protein</fullName>
    </recommendedName>
</protein>
<keyword evidence="1" id="KW-0812">Transmembrane</keyword>
<comment type="caution">
    <text evidence="5">The sequence shown here is derived from an EMBL/GenBank/DDBJ whole genome shotgun (WGS) entry which is preliminary data.</text>
</comment>
<feature type="signal peptide" evidence="2">
    <location>
        <begin position="1"/>
        <end position="19"/>
    </location>
</feature>
<accession>A0AAW1FVK8</accession>
<name>A0AAW1FVK8_ZOAVI</name>
<dbReference type="GO" id="GO:0004896">
    <property type="term" value="F:cytokine receptor activity"/>
    <property type="evidence" value="ECO:0007669"/>
    <property type="project" value="TreeGrafter"/>
</dbReference>
<evidence type="ECO:0000256" key="2">
    <source>
        <dbReference type="SAM" id="SignalP"/>
    </source>
</evidence>
<dbReference type="Gene3D" id="2.60.40.10">
    <property type="entry name" value="Immunoglobulins"/>
    <property type="match status" value="2"/>
</dbReference>
<keyword evidence="2" id="KW-0732">Signal</keyword>
<gene>
    <name evidence="5" type="ORF">VZT92_005704</name>
</gene>
<sequence>MLFNVLCVLIAAQVPSVPGLSEVPPAPPLNVHVDNWLLTWPPAPEEGNVTYTVQYSSFDSDVWTDVPACVHISSNSCPVISTKEKGEHGCVMLRVQAERRGLTSTPVQACSKHGDSCTPDFRLTAGARPGSLTVLLSRSHSLAQEHGDHAQHRVYYGKEGAPREEHVDAVSSVTIPELQQGQRYCVEVQYLYFSHPVGLGACARCELVPTAVLVRHSSGKDSKGSEVVAAVVPVVVVLFVVIPVLAYFLIFQRGTIKRWLRPPYQLREDFFLGPFPENLPVCSPPEEHCLVISSFSPKELSD</sequence>
<dbReference type="GO" id="GO:0005886">
    <property type="term" value="C:plasma membrane"/>
    <property type="evidence" value="ECO:0007669"/>
    <property type="project" value="TreeGrafter"/>
</dbReference>
<dbReference type="Pfam" id="PF01108">
    <property type="entry name" value="Tissue_fac"/>
    <property type="match status" value="1"/>
</dbReference>